<comment type="caution">
    <text evidence="1">The sequence shown here is derived from an EMBL/GenBank/DDBJ whole genome shotgun (WGS) entry which is preliminary data.</text>
</comment>
<gene>
    <name evidence="1" type="ORF">FHU10_4498</name>
</gene>
<evidence type="ECO:0000313" key="1">
    <source>
        <dbReference type="EMBL" id="TVZ71844.1"/>
    </source>
</evidence>
<dbReference type="SUPFAM" id="SSF158668">
    <property type="entry name" value="MtlR-like"/>
    <property type="match status" value="1"/>
</dbReference>
<organism evidence="1">
    <name type="scientific">Serratia fonticola</name>
    <dbReference type="NCBI Taxonomy" id="47917"/>
    <lineage>
        <taxon>Bacteria</taxon>
        <taxon>Pseudomonadati</taxon>
        <taxon>Pseudomonadota</taxon>
        <taxon>Gammaproteobacteria</taxon>
        <taxon>Enterobacterales</taxon>
        <taxon>Yersiniaceae</taxon>
        <taxon>Serratia</taxon>
    </lineage>
</organism>
<dbReference type="InterPro" id="IPR038026">
    <property type="entry name" value="MtlR-like_sf"/>
</dbReference>
<reference evidence="1" key="1">
    <citation type="submission" date="2019-06" db="EMBL/GenBank/DDBJ databases">
        <authorList>
            <person name="Deangelis K."/>
            <person name="Huntemann M."/>
            <person name="Clum A."/>
            <person name="Pillay M."/>
            <person name="Palaniappan K."/>
            <person name="Varghese N."/>
            <person name="Mikhailova N."/>
            <person name="Stamatis D."/>
            <person name="Reddy T."/>
            <person name="Daum C."/>
            <person name="Shapiro N."/>
            <person name="Ivanova N."/>
            <person name="Kyrpides N."/>
            <person name="Woyke T."/>
        </authorList>
    </citation>
    <scope>NUCLEOTIDE SEQUENCE [LARGE SCALE GENOMIC DNA]</scope>
    <source>
        <strain evidence="1">128R</strain>
    </source>
</reference>
<proteinExistence type="predicted"/>
<sequence length="175" mass="20047">MKTQTEDEIIEQLDEQEQLLDWLLKANEVLFSAVKTYLPQVFVNNDPDIQEYAVKPLLAKSGPLDNLDVSLRLLYALGKIRKTVYADVICLSQFSQYVQTENNVLSFYDEMTYDFISNLNAITENEQLFSAIRKMKFSSFEVFNTERYGNMIKTGLTLAVTSLLKELTNGNSVEC</sequence>
<dbReference type="AlphaFoldDB" id="A0A542D2N6"/>
<dbReference type="Pfam" id="PF05068">
    <property type="entry name" value="MtlR"/>
    <property type="match status" value="1"/>
</dbReference>
<reference evidence="1" key="2">
    <citation type="submission" date="2019-08" db="EMBL/GenBank/DDBJ databases">
        <title>Investigation of anaerobic lignin degradation for improved lignocellulosic biofuels.</title>
        <authorList>
            <person name="Deangelis K.PhD."/>
        </authorList>
    </citation>
    <scope>NUCLEOTIDE SEQUENCE [LARGE SCALE GENOMIC DNA]</scope>
    <source>
        <strain evidence="1">128R</strain>
    </source>
</reference>
<name>A0A542D2N6_SERFO</name>
<dbReference type="PANTHER" id="PTHR37941">
    <property type="entry name" value="FUMARASE E-RELATED"/>
    <property type="match status" value="1"/>
</dbReference>
<dbReference type="NCBIfam" id="NF007455">
    <property type="entry name" value="PRK10022.1"/>
    <property type="match status" value="1"/>
</dbReference>
<dbReference type="OrthoDB" id="6496300at2"/>
<dbReference type="InterPro" id="IPR007761">
    <property type="entry name" value="MtlR-like"/>
</dbReference>
<dbReference type="PANTHER" id="PTHR37941:SF1">
    <property type="entry name" value="FUMARASE E-RELATED"/>
    <property type="match status" value="1"/>
</dbReference>
<protein>
    <submittedName>
        <fullName evidence="1">Mannitol repressor MtlR</fullName>
    </submittedName>
</protein>
<accession>A0A542D2N6</accession>
<dbReference type="EMBL" id="VISQ01000001">
    <property type="protein sequence ID" value="TVZ71844.1"/>
    <property type="molecule type" value="Genomic_DNA"/>
</dbReference>
<dbReference type="Gene3D" id="1.20.120.330">
    <property type="entry name" value="Nucleotidyltransferases domain 2"/>
    <property type="match status" value="1"/>
</dbReference>